<dbReference type="GO" id="GO:0016740">
    <property type="term" value="F:transferase activity"/>
    <property type="evidence" value="ECO:0007669"/>
    <property type="project" value="UniProtKB-KW"/>
</dbReference>
<dbReference type="Proteomes" id="UP000320176">
    <property type="component" value="Unassembled WGS sequence"/>
</dbReference>
<feature type="region of interest" description="Disordered" evidence="6">
    <location>
        <begin position="524"/>
        <end position="545"/>
    </location>
</feature>
<feature type="domain" description="B12-binding" evidence="7">
    <location>
        <begin position="1"/>
        <end position="140"/>
    </location>
</feature>
<dbReference type="InterPro" id="IPR034530">
    <property type="entry name" value="HpnP-like"/>
</dbReference>
<evidence type="ECO:0000259" key="7">
    <source>
        <dbReference type="PROSITE" id="PS51332"/>
    </source>
</evidence>
<dbReference type="InterPro" id="IPR006638">
    <property type="entry name" value="Elp3/MiaA/NifB-like_rSAM"/>
</dbReference>
<dbReference type="GO" id="GO:0031419">
    <property type="term" value="F:cobalamin binding"/>
    <property type="evidence" value="ECO:0007669"/>
    <property type="project" value="InterPro"/>
</dbReference>
<dbReference type="SFLD" id="SFLDS00029">
    <property type="entry name" value="Radical_SAM"/>
    <property type="match status" value="1"/>
</dbReference>
<dbReference type="PROSITE" id="PS51332">
    <property type="entry name" value="B12_BINDING"/>
    <property type="match status" value="1"/>
</dbReference>
<dbReference type="EMBL" id="SJPN01000003">
    <property type="protein sequence ID" value="TWU04510.1"/>
    <property type="molecule type" value="Genomic_DNA"/>
</dbReference>
<dbReference type="InterPro" id="IPR007197">
    <property type="entry name" value="rSAM"/>
</dbReference>
<dbReference type="CDD" id="cd01335">
    <property type="entry name" value="Radical_SAM"/>
    <property type="match status" value="1"/>
</dbReference>
<name>A0A5C6AXQ0_9BACT</name>
<keyword evidence="9" id="KW-0687">Ribonucleoprotein</keyword>
<dbReference type="GO" id="GO:0051539">
    <property type="term" value="F:4 iron, 4 sulfur cluster binding"/>
    <property type="evidence" value="ECO:0007669"/>
    <property type="project" value="UniProtKB-KW"/>
</dbReference>
<dbReference type="GO" id="GO:0046872">
    <property type="term" value="F:metal ion binding"/>
    <property type="evidence" value="ECO:0007669"/>
    <property type="project" value="UniProtKB-KW"/>
</dbReference>
<dbReference type="Gene3D" id="3.80.30.20">
    <property type="entry name" value="tm_1862 like domain"/>
    <property type="match status" value="1"/>
</dbReference>
<dbReference type="GO" id="GO:0005840">
    <property type="term" value="C:ribosome"/>
    <property type="evidence" value="ECO:0007669"/>
    <property type="project" value="UniProtKB-KW"/>
</dbReference>
<dbReference type="AlphaFoldDB" id="A0A5C6AXQ0"/>
<dbReference type="SFLD" id="SFLDG01123">
    <property type="entry name" value="methyltransferase_(Class_B)"/>
    <property type="match status" value="1"/>
</dbReference>
<evidence type="ECO:0000256" key="2">
    <source>
        <dbReference type="ARBA" id="ARBA00022691"/>
    </source>
</evidence>
<dbReference type="Gene3D" id="3.40.50.280">
    <property type="entry name" value="Cobalamin-binding domain"/>
    <property type="match status" value="1"/>
</dbReference>
<feature type="domain" description="Radical SAM core" evidence="8">
    <location>
        <begin position="163"/>
        <end position="394"/>
    </location>
</feature>
<dbReference type="PROSITE" id="PS51918">
    <property type="entry name" value="RADICAL_SAM"/>
    <property type="match status" value="1"/>
</dbReference>
<evidence type="ECO:0000259" key="8">
    <source>
        <dbReference type="PROSITE" id="PS51918"/>
    </source>
</evidence>
<dbReference type="PANTHER" id="PTHR43409:SF3">
    <property type="entry name" value="HYPOTHETICAL METHYLTRANSFERASE"/>
    <property type="match status" value="1"/>
</dbReference>
<proteinExistence type="predicted"/>
<dbReference type="InterPro" id="IPR034466">
    <property type="entry name" value="Methyltransferase_Class_B"/>
</dbReference>
<feature type="compositionally biased region" description="Basic and acidic residues" evidence="6">
    <location>
        <begin position="526"/>
        <end position="538"/>
    </location>
</feature>
<dbReference type="PANTHER" id="PTHR43409">
    <property type="entry name" value="ANAEROBIC MAGNESIUM-PROTOPORPHYRIN IX MONOMETHYL ESTER CYCLASE-RELATED"/>
    <property type="match status" value="1"/>
</dbReference>
<evidence type="ECO:0000256" key="6">
    <source>
        <dbReference type="SAM" id="MobiDB-lite"/>
    </source>
</evidence>
<dbReference type="GO" id="GO:0005829">
    <property type="term" value="C:cytosol"/>
    <property type="evidence" value="ECO:0007669"/>
    <property type="project" value="TreeGrafter"/>
</dbReference>
<comment type="cofactor">
    <cofactor evidence="1">
        <name>[4Fe-4S] cluster</name>
        <dbReference type="ChEBI" id="CHEBI:49883"/>
    </cofactor>
</comment>
<dbReference type="InterPro" id="IPR025274">
    <property type="entry name" value="DUF4070"/>
</dbReference>
<dbReference type="SUPFAM" id="SSF102114">
    <property type="entry name" value="Radical SAM enzymes"/>
    <property type="match status" value="1"/>
</dbReference>
<evidence type="ECO:0000256" key="5">
    <source>
        <dbReference type="ARBA" id="ARBA00023014"/>
    </source>
</evidence>
<organism evidence="9 10">
    <name type="scientific">Stieleria varia</name>
    <dbReference type="NCBI Taxonomy" id="2528005"/>
    <lineage>
        <taxon>Bacteria</taxon>
        <taxon>Pseudomonadati</taxon>
        <taxon>Planctomycetota</taxon>
        <taxon>Planctomycetia</taxon>
        <taxon>Pirellulales</taxon>
        <taxon>Pirellulaceae</taxon>
        <taxon>Stieleria</taxon>
    </lineage>
</organism>
<dbReference type="SMART" id="SM00729">
    <property type="entry name" value="Elp3"/>
    <property type="match status" value="1"/>
</dbReference>
<dbReference type="InterPro" id="IPR058240">
    <property type="entry name" value="rSAM_sf"/>
</dbReference>
<keyword evidence="2" id="KW-0949">S-adenosyl-L-methionine</keyword>
<evidence type="ECO:0000256" key="4">
    <source>
        <dbReference type="ARBA" id="ARBA00023004"/>
    </source>
</evidence>
<dbReference type="InterPro" id="IPR023404">
    <property type="entry name" value="rSAM_horseshoe"/>
</dbReference>
<dbReference type="OrthoDB" id="9801424at2"/>
<comment type="caution">
    <text evidence="9">The sequence shown here is derived from an EMBL/GenBank/DDBJ whole genome shotgun (WGS) entry which is preliminary data.</text>
</comment>
<accession>A0A5C6AXQ0</accession>
<keyword evidence="9" id="KW-0689">Ribosomal protein</keyword>
<keyword evidence="9" id="KW-0808">Transferase</keyword>
<evidence type="ECO:0000313" key="10">
    <source>
        <dbReference type="Proteomes" id="UP000320176"/>
    </source>
</evidence>
<sequence>MAKIAIINPAFEVSYWGLEHAQKMMGYRANMPVASLPLLAALTPPEHEVVLIDENVEDIDYDMLADFDIVGITGMSVQRFRMEEILTELRAREMFVVAGGPWVTVEESYFESLVDVTFVGEAEVTWPQFLTEWENGTHSRRYEQAEKTDMTTIPTPRHDLLKNEHYMFGSLQFSRGCPFQCEFCDIIVTFGRRPRIKNASQIIDELNCLKAQGVKIGFIVDDNLIGNKKAIKPVLAEVARWQEENDYPMVFSTEASLDLCEDAELMELMARCNIQSVFIGIESPNEESLKETKKYQNVRERGGSIVEKVHIIQDFGIEVWCGLIVGFDNDTPEIFENQKTFIKQARITHAMIGLLHAIPKTPLYDRLKEEGRLDMSDQHEFGTNVIPKQMSREELLHGYLETMQHSYQPDVYFDRLDSLFLNRDFMFRTFRTEYFRKHKWLQVKQFSFFMAGFCVLFWRLMRGVPDKDLRKIYRRRIFGAMKSRFRSPSIFFFYTIKCAMHYHHYKMTTDMIEDPTKFVSSYGKSMRTDSPNHEHAHEPAGSCSSKTPVTVGALPIVKEVAACESNA</sequence>
<evidence type="ECO:0000256" key="3">
    <source>
        <dbReference type="ARBA" id="ARBA00022723"/>
    </source>
</evidence>
<evidence type="ECO:0000256" key="1">
    <source>
        <dbReference type="ARBA" id="ARBA00001966"/>
    </source>
</evidence>
<keyword evidence="4" id="KW-0408">Iron</keyword>
<protein>
    <submittedName>
        <fullName evidence="9">Ribosomal protein S12 methylthiotransferase RimO</fullName>
    </submittedName>
</protein>
<keyword evidence="3" id="KW-0479">Metal-binding</keyword>
<gene>
    <name evidence="9" type="primary">rimO_1</name>
    <name evidence="9" type="ORF">Pla52n_25510</name>
</gene>
<evidence type="ECO:0000313" key="9">
    <source>
        <dbReference type="EMBL" id="TWU04510.1"/>
    </source>
</evidence>
<keyword evidence="10" id="KW-1185">Reference proteome</keyword>
<keyword evidence="5" id="KW-0411">Iron-sulfur</keyword>
<dbReference type="Pfam" id="PF04055">
    <property type="entry name" value="Radical_SAM"/>
    <property type="match status" value="1"/>
</dbReference>
<dbReference type="InterPro" id="IPR006158">
    <property type="entry name" value="Cobalamin-bd"/>
</dbReference>
<dbReference type="Pfam" id="PF13282">
    <property type="entry name" value="DUF4070"/>
    <property type="match status" value="1"/>
</dbReference>
<dbReference type="RefSeq" id="WP_146519924.1">
    <property type="nucleotide sequence ID" value="NZ_CP151726.1"/>
</dbReference>
<dbReference type="SFLD" id="SFLDG01082">
    <property type="entry name" value="B12-binding_domain_containing"/>
    <property type="match status" value="1"/>
</dbReference>
<dbReference type="InterPro" id="IPR051198">
    <property type="entry name" value="BchE-like"/>
</dbReference>
<dbReference type="SFLD" id="SFLDF00303">
    <property type="entry name" value="hopanoid_C2-methyltransferase"/>
    <property type="match status" value="1"/>
</dbReference>
<reference evidence="9 10" key="1">
    <citation type="submission" date="2019-02" db="EMBL/GenBank/DDBJ databases">
        <title>Deep-cultivation of Planctomycetes and their phenomic and genomic characterization uncovers novel biology.</title>
        <authorList>
            <person name="Wiegand S."/>
            <person name="Jogler M."/>
            <person name="Boedeker C."/>
            <person name="Pinto D."/>
            <person name="Vollmers J."/>
            <person name="Rivas-Marin E."/>
            <person name="Kohn T."/>
            <person name="Peeters S.H."/>
            <person name="Heuer A."/>
            <person name="Rast P."/>
            <person name="Oberbeckmann S."/>
            <person name="Bunk B."/>
            <person name="Jeske O."/>
            <person name="Meyerdierks A."/>
            <person name="Storesund J.E."/>
            <person name="Kallscheuer N."/>
            <person name="Luecker S."/>
            <person name="Lage O.M."/>
            <person name="Pohl T."/>
            <person name="Merkel B.J."/>
            <person name="Hornburger P."/>
            <person name="Mueller R.-W."/>
            <person name="Bruemmer F."/>
            <person name="Labrenz M."/>
            <person name="Spormann A.M."/>
            <person name="Op Den Camp H."/>
            <person name="Overmann J."/>
            <person name="Amann R."/>
            <person name="Jetten M.S.M."/>
            <person name="Mascher T."/>
            <person name="Medema M.H."/>
            <person name="Devos D.P."/>
            <person name="Kaster A.-K."/>
            <person name="Ovreas L."/>
            <person name="Rohde M."/>
            <person name="Galperin M.Y."/>
            <person name="Jogler C."/>
        </authorList>
    </citation>
    <scope>NUCLEOTIDE SEQUENCE [LARGE SCALE GENOMIC DNA]</scope>
    <source>
        <strain evidence="9 10">Pla52n</strain>
    </source>
</reference>